<keyword evidence="1" id="KW-1133">Transmembrane helix</keyword>
<keyword evidence="1" id="KW-0812">Transmembrane</keyword>
<organism evidence="2 3">
    <name type="scientific">Streptomyces tremellae</name>
    <dbReference type="NCBI Taxonomy" id="1124239"/>
    <lineage>
        <taxon>Bacteria</taxon>
        <taxon>Bacillati</taxon>
        <taxon>Actinomycetota</taxon>
        <taxon>Actinomycetes</taxon>
        <taxon>Kitasatosporales</taxon>
        <taxon>Streptomycetaceae</taxon>
        <taxon>Streptomyces</taxon>
    </lineage>
</organism>
<protein>
    <submittedName>
        <fullName evidence="2">Uncharacterized protein</fullName>
    </submittedName>
</protein>
<dbReference type="EMBL" id="BAABEP010000006">
    <property type="protein sequence ID" value="GAA3718137.1"/>
    <property type="molecule type" value="Genomic_DNA"/>
</dbReference>
<keyword evidence="3" id="KW-1185">Reference proteome</keyword>
<dbReference type="RefSeq" id="WP_345642801.1">
    <property type="nucleotide sequence ID" value="NZ_BAABEP010000006.1"/>
</dbReference>
<keyword evidence="1" id="KW-0472">Membrane</keyword>
<name>A0ABP7EEH6_9ACTN</name>
<dbReference type="Proteomes" id="UP001499884">
    <property type="component" value="Unassembled WGS sequence"/>
</dbReference>
<proteinExistence type="predicted"/>
<gene>
    <name evidence="2" type="ORF">GCM10023082_14620</name>
</gene>
<accession>A0ABP7EEH6</accession>
<feature type="transmembrane region" description="Helical" evidence="1">
    <location>
        <begin position="21"/>
        <end position="40"/>
    </location>
</feature>
<reference evidence="3" key="1">
    <citation type="journal article" date="2019" name="Int. J. Syst. Evol. Microbiol.">
        <title>The Global Catalogue of Microorganisms (GCM) 10K type strain sequencing project: providing services to taxonomists for standard genome sequencing and annotation.</title>
        <authorList>
            <consortium name="The Broad Institute Genomics Platform"/>
            <consortium name="The Broad Institute Genome Sequencing Center for Infectious Disease"/>
            <person name="Wu L."/>
            <person name="Ma J."/>
        </authorList>
    </citation>
    <scope>NUCLEOTIDE SEQUENCE [LARGE SCALE GENOMIC DNA]</scope>
    <source>
        <strain evidence="3">JCM 30846</strain>
    </source>
</reference>
<sequence>MDEPEEESPRQRMSGVQRYSLLLKSVVAFTAFATLALQLAK</sequence>
<evidence type="ECO:0000313" key="3">
    <source>
        <dbReference type="Proteomes" id="UP001499884"/>
    </source>
</evidence>
<comment type="caution">
    <text evidence="2">The sequence shown here is derived from an EMBL/GenBank/DDBJ whole genome shotgun (WGS) entry which is preliminary data.</text>
</comment>
<evidence type="ECO:0000256" key="1">
    <source>
        <dbReference type="SAM" id="Phobius"/>
    </source>
</evidence>
<evidence type="ECO:0000313" key="2">
    <source>
        <dbReference type="EMBL" id="GAA3718137.1"/>
    </source>
</evidence>